<keyword evidence="2" id="KW-1185">Reference proteome</keyword>
<dbReference type="EMBL" id="BAABME010004208">
    <property type="protein sequence ID" value="GAA0161545.1"/>
    <property type="molecule type" value="Genomic_DNA"/>
</dbReference>
<dbReference type="AlphaFoldDB" id="A0AAV3QBX7"/>
<proteinExistence type="predicted"/>
<gene>
    <name evidence="1" type="ORF">LIER_17832</name>
</gene>
<accession>A0AAV3QBX7</accession>
<name>A0AAV3QBX7_LITER</name>
<evidence type="ECO:0000313" key="1">
    <source>
        <dbReference type="EMBL" id="GAA0161545.1"/>
    </source>
</evidence>
<sequence>MVKEHQWELMAPYYRQLRTKRRHGRLRGEPMHEDTIKIIVAAFMTLGQEDKKKMVHKKYQTTRKYIHFKGEHVRVRKDIWDNAL</sequence>
<reference evidence="1 2" key="1">
    <citation type="submission" date="2024-01" db="EMBL/GenBank/DDBJ databases">
        <title>The complete chloroplast genome sequence of Lithospermum erythrorhizon: insights into the phylogenetic relationship among Boraginaceae species and the maternal lineages of purple gromwells.</title>
        <authorList>
            <person name="Okada T."/>
            <person name="Watanabe K."/>
        </authorList>
    </citation>
    <scope>NUCLEOTIDE SEQUENCE [LARGE SCALE GENOMIC DNA]</scope>
</reference>
<protein>
    <submittedName>
        <fullName evidence="1">Uncharacterized protein</fullName>
    </submittedName>
</protein>
<evidence type="ECO:0000313" key="2">
    <source>
        <dbReference type="Proteomes" id="UP001454036"/>
    </source>
</evidence>
<organism evidence="1 2">
    <name type="scientific">Lithospermum erythrorhizon</name>
    <name type="common">Purple gromwell</name>
    <name type="synonym">Lithospermum officinale var. erythrorhizon</name>
    <dbReference type="NCBI Taxonomy" id="34254"/>
    <lineage>
        <taxon>Eukaryota</taxon>
        <taxon>Viridiplantae</taxon>
        <taxon>Streptophyta</taxon>
        <taxon>Embryophyta</taxon>
        <taxon>Tracheophyta</taxon>
        <taxon>Spermatophyta</taxon>
        <taxon>Magnoliopsida</taxon>
        <taxon>eudicotyledons</taxon>
        <taxon>Gunneridae</taxon>
        <taxon>Pentapetalae</taxon>
        <taxon>asterids</taxon>
        <taxon>lamiids</taxon>
        <taxon>Boraginales</taxon>
        <taxon>Boraginaceae</taxon>
        <taxon>Boraginoideae</taxon>
        <taxon>Lithospermeae</taxon>
        <taxon>Lithospermum</taxon>
    </lineage>
</organism>
<dbReference type="Proteomes" id="UP001454036">
    <property type="component" value="Unassembled WGS sequence"/>
</dbReference>
<comment type="caution">
    <text evidence="1">The sequence shown here is derived from an EMBL/GenBank/DDBJ whole genome shotgun (WGS) entry which is preliminary data.</text>
</comment>